<keyword evidence="2 10" id="KW-0732">Signal</keyword>
<feature type="domain" description="PpiC" evidence="11">
    <location>
        <begin position="363"/>
        <end position="406"/>
    </location>
</feature>
<proteinExistence type="predicted"/>
<dbReference type="RefSeq" id="WP_110449937.1">
    <property type="nucleotide sequence ID" value="NZ_CP029479.1"/>
</dbReference>
<evidence type="ECO:0000259" key="11">
    <source>
        <dbReference type="PROSITE" id="PS50198"/>
    </source>
</evidence>
<evidence type="ECO:0000256" key="6">
    <source>
        <dbReference type="ARBA" id="ARBA00023235"/>
    </source>
</evidence>
<dbReference type="Gene3D" id="1.10.4030.10">
    <property type="entry name" value="Porin chaperone SurA, peptide-binding domain"/>
    <property type="match status" value="1"/>
</dbReference>
<keyword evidence="4 9" id="KW-0697">Rotamase</keyword>
<dbReference type="AlphaFoldDB" id="A0A2Z3HVW6"/>
<evidence type="ECO:0000313" key="13">
    <source>
        <dbReference type="Proteomes" id="UP000247763"/>
    </source>
</evidence>
<dbReference type="Gene3D" id="3.10.50.40">
    <property type="match status" value="2"/>
</dbReference>
<dbReference type="PANTHER" id="PTHR47637">
    <property type="entry name" value="CHAPERONE SURA"/>
    <property type="match status" value="1"/>
</dbReference>
<sequence length="449" mass="47958">MRLKDNIPVMTRATTLGRRSLAVAGLVLASLAGPASAQAPAAPAAAQVAPLGLSESVAAVVNDEIISTFDLAQRMRLLIATSGIQPTRENLPQFQREALSGLVDERLQIQELRRVEKEQKIEIVPSDADVDEQLTEMARENNATLQQFTNSLAAQGIGIDTLKDQIRAQSGWQRWVRGRYGSRLRVGDDQVKAEMERIAAAASRPQYQIAEVFIDAARVGGMEVAVNGAAQLVTQMQQGAPFPAVARQFSASPSAAAGGDVGWITAGEMPAEVDAALDQMRPGQLSRPIPVRDGVYIVFLRDRRAGASAVTVALKQVAVALPQSAPESDVRNATARLTDVRSRIRGCDGVETEAGRVTGVVAGDLGEAELKDLSPAFRAAVEGLQPGQTSEPIRTNVGLHILTVCSRGAGGAGQVSKEQIEGRLYGQQLSMIARRYMRDLRTAATIETR</sequence>
<dbReference type="PANTHER" id="PTHR47637:SF1">
    <property type="entry name" value="CHAPERONE SURA"/>
    <property type="match status" value="1"/>
</dbReference>
<keyword evidence="3" id="KW-0574">Periplasm</keyword>
<dbReference type="EMBL" id="CP029479">
    <property type="protein sequence ID" value="AWM77370.1"/>
    <property type="molecule type" value="Genomic_DNA"/>
</dbReference>
<name>A0A2Z3HVW6_9CAUL</name>
<organism evidence="12 13">
    <name type="scientific">Phenylobacterium parvum</name>
    <dbReference type="NCBI Taxonomy" id="2201350"/>
    <lineage>
        <taxon>Bacteria</taxon>
        <taxon>Pseudomonadati</taxon>
        <taxon>Pseudomonadota</taxon>
        <taxon>Alphaproteobacteria</taxon>
        <taxon>Caulobacterales</taxon>
        <taxon>Caulobacteraceae</taxon>
        <taxon>Phenylobacterium</taxon>
    </lineage>
</organism>
<dbReference type="PROSITE" id="PS51318">
    <property type="entry name" value="TAT"/>
    <property type="match status" value="1"/>
</dbReference>
<dbReference type="PROSITE" id="PS50198">
    <property type="entry name" value="PPIC_PPIASE_2"/>
    <property type="match status" value="2"/>
</dbReference>
<evidence type="ECO:0000256" key="5">
    <source>
        <dbReference type="ARBA" id="ARBA00023186"/>
    </source>
</evidence>
<evidence type="ECO:0000256" key="1">
    <source>
        <dbReference type="ARBA" id="ARBA00018370"/>
    </source>
</evidence>
<evidence type="ECO:0000313" key="12">
    <source>
        <dbReference type="EMBL" id="AWM77370.1"/>
    </source>
</evidence>
<keyword evidence="5" id="KW-0143">Chaperone</keyword>
<dbReference type="InterPro" id="IPR046357">
    <property type="entry name" value="PPIase_dom_sf"/>
</dbReference>
<dbReference type="Pfam" id="PF09312">
    <property type="entry name" value="SurA_N"/>
    <property type="match status" value="1"/>
</dbReference>
<dbReference type="InterPro" id="IPR050280">
    <property type="entry name" value="OMP_Chaperone_SurA"/>
</dbReference>
<accession>A0A2Z3HVW6</accession>
<keyword evidence="6 9" id="KW-0413">Isomerase</keyword>
<dbReference type="Proteomes" id="UP000247763">
    <property type="component" value="Chromosome"/>
</dbReference>
<dbReference type="SUPFAM" id="SSF54534">
    <property type="entry name" value="FKBP-like"/>
    <property type="match status" value="2"/>
</dbReference>
<evidence type="ECO:0000256" key="8">
    <source>
        <dbReference type="ARBA" id="ARBA00031484"/>
    </source>
</evidence>
<evidence type="ECO:0000256" key="7">
    <source>
        <dbReference type="ARBA" id="ARBA00030642"/>
    </source>
</evidence>
<dbReference type="OrthoDB" id="9791746at2"/>
<evidence type="ECO:0000256" key="3">
    <source>
        <dbReference type="ARBA" id="ARBA00022764"/>
    </source>
</evidence>
<evidence type="ECO:0000256" key="2">
    <source>
        <dbReference type="ARBA" id="ARBA00022729"/>
    </source>
</evidence>
<evidence type="ECO:0000256" key="9">
    <source>
        <dbReference type="PROSITE-ProRule" id="PRU00278"/>
    </source>
</evidence>
<gene>
    <name evidence="12" type="ORF">HYN04_06070</name>
</gene>
<evidence type="ECO:0000256" key="10">
    <source>
        <dbReference type="SAM" id="SignalP"/>
    </source>
</evidence>
<dbReference type="InterPro" id="IPR006311">
    <property type="entry name" value="TAT_signal"/>
</dbReference>
<dbReference type="GO" id="GO:0003755">
    <property type="term" value="F:peptidyl-prolyl cis-trans isomerase activity"/>
    <property type="evidence" value="ECO:0007669"/>
    <property type="project" value="UniProtKB-KW"/>
</dbReference>
<dbReference type="InterPro" id="IPR015391">
    <property type="entry name" value="SurA_N"/>
</dbReference>
<dbReference type="Pfam" id="PF00639">
    <property type="entry name" value="Rotamase"/>
    <property type="match status" value="2"/>
</dbReference>
<dbReference type="KEGG" id="phb:HYN04_06070"/>
<keyword evidence="13" id="KW-1185">Reference proteome</keyword>
<feature type="signal peptide" evidence="10">
    <location>
        <begin position="1"/>
        <end position="37"/>
    </location>
</feature>
<feature type="domain" description="PpiC" evidence="11">
    <location>
        <begin position="204"/>
        <end position="302"/>
    </location>
</feature>
<reference evidence="13" key="1">
    <citation type="submission" date="2018-05" db="EMBL/GenBank/DDBJ databases">
        <title>Genome sequencing of Phenylobacterium sp. HYN0004.</title>
        <authorList>
            <person name="Yi H."/>
            <person name="Baek C."/>
        </authorList>
    </citation>
    <scope>NUCLEOTIDE SEQUENCE [LARGE SCALE GENOMIC DNA]</scope>
    <source>
        <strain evidence="13">HYN0004</strain>
    </source>
</reference>
<protein>
    <recommendedName>
        <fullName evidence="1">Parvulin-like PPIase</fullName>
    </recommendedName>
    <alternativeName>
        <fullName evidence="7">Peptidyl-prolyl cis-trans isomerase plp</fullName>
    </alternativeName>
    <alternativeName>
        <fullName evidence="8">Rotamase plp</fullName>
    </alternativeName>
</protein>
<dbReference type="InterPro" id="IPR000297">
    <property type="entry name" value="PPIase_PpiC"/>
</dbReference>
<feature type="chain" id="PRO_5016355650" description="Parvulin-like PPIase" evidence="10">
    <location>
        <begin position="38"/>
        <end position="449"/>
    </location>
</feature>
<evidence type="ECO:0000256" key="4">
    <source>
        <dbReference type="ARBA" id="ARBA00023110"/>
    </source>
</evidence>
<dbReference type="SUPFAM" id="SSF109998">
    <property type="entry name" value="Triger factor/SurA peptide-binding domain-like"/>
    <property type="match status" value="1"/>
</dbReference>
<dbReference type="InterPro" id="IPR027304">
    <property type="entry name" value="Trigger_fact/SurA_dom_sf"/>
</dbReference>